<feature type="region of interest" description="Disordered" evidence="4">
    <location>
        <begin position="16"/>
        <end position="55"/>
    </location>
</feature>
<accession>A0A556V1Y5</accession>
<dbReference type="Gene3D" id="1.20.900.10">
    <property type="entry name" value="Dbl homology (DH) domain"/>
    <property type="match status" value="2"/>
</dbReference>
<dbReference type="InterPro" id="IPR039919">
    <property type="entry name" value="ARHGEF10/ARHGEF17"/>
</dbReference>
<dbReference type="AlphaFoldDB" id="A0A556V1Y5"/>
<feature type="region of interest" description="Disordered" evidence="4">
    <location>
        <begin position="559"/>
        <end position="640"/>
    </location>
</feature>
<dbReference type="Gene3D" id="2.130.10.10">
    <property type="entry name" value="YVTN repeat-like/Quinoprotein amine dehydrogenase"/>
    <property type="match status" value="1"/>
</dbReference>
<proteinExistence type="predicted"/>
<organism evidence="6 7">
    <name type="scientific">Bagarius yarrelli</name>
    <name type="common">Goonch</name>
    <name type="synonym">Bagrus yarrelli</name>
    <dbReference type="NCBI Taxonomy" id="175774"/>
    <lineage>
        <taxon>Eukaryota</taxon>
        <taxon>Metazoa</taxon>
        <taxon>Chordata</taxon>
        <taxon>Craniata</taxon>
        <taxon>Vertebrata</taxon>
        <taxon>Euteleostomi</taxon>
        <taxon>Actinopterygii</taxon>
        <taxon>Neopterygii</taxon>
        <taxon>Teleostei</taxon>
        <taxon>Ostariophysi</taxon>
        <taxon>Siluriformes</taxon>
        <taxon>Sisoridae</taxon>
        <taxon>Sisorinae</taxon>
        <taxon>Bagarius</taxon>
    </lineage>
</organism>
<dbReference type="InterPro" id="IPR036322">
    <property type="entry name" value="WD40_repeat_dom_sf"/>
</dbReference>
<dbReference type="SUPFAM" id="SSF48065">
    <property type="entry name" value="DBL homology domain (DH-domain)"/>
    <property type="match status" value="1"/>
</dbReference>
<dbReference type="Pfam" id="PF00621">
    <property type="entry name" value="RhoGEF"/>
    <property type="match status" value="1"/>
</dbReference>
<dbReference type="Pfam" id="PF19057">
    <property type="entry name" value="PH_19"/>
    <property type="match status" value="1"/>
</dbReference>
<dbReference type="GO" id="GO:0005085">
    <property type="term" value="F:guanyl-nucleotide exchange factor activity"/>
    <property type="evidence" value="ECO:0007669"/>
    <property type="project" value="UniProtKB-KW"/>
</dbReference>
<dbReference type="OrthoDB" id="4066896at2759"/>
<dbReference type="PANTHER" id="PTHR12877:SF15">
    <property type="entry name" value="RHO GUANINE NUCLEOTIDE EXCHANGE FACTOR 17"/>
    <property type="match status" value="1"/>
</dbReference>
<dbReference type="Pfam" id="PF19056">
    <property type="entry name" value="WD40_2"/>
    <property type="match status" value="1"/>
</dbReference>
<comment type="caution">
    <text evidence="6">The sequence shown here is derived from an EMBL/GenBank/DDBJ whole genome shotgun (WGS) entry which is preliminary data.</text>
</comment>
<dbReference type="FunFam" id="2.30.29.30:FF:000434">
    <property type="entry name" value="Rho guanine nucleotide exchange factor 17"/>
    <property type="match status" value="1"/>
</dbReference>
<dbReference type="InterPro" id="IPR015943">
    <property type="entry name" value="WD40/YVTN_repeat-like_dom_sf"/>
</dbReference>
<keyword evidence="7" id="KW-1185">Reference proteome</keyword>
<evidence type="ECO:0000259" key="5">
    <source>
        <dbReference type="PROSITE" id="PS50010"/>
    </source>
</evidence>
<reference evidence="6 7" key="1">
    <citation type="journal article" date="2019" name="Genome Biol. Evol.">
        <title>Whole-Genome Sequencing of the Giant Devil Catfish, Bagarius yarrelli.</title>
        <authorList>
            <person name="Jiang W."/>
            <person name="Lv Y."/>
            <person name="Cheng L."/>
            <person name="Yang K."/>
            <person name="Chao B."/>
            <person name="Wang X."/>
            <person name="Li Y."/>
            <person name="Pan X."/>
            <person name="You X."/>
            <person name="Zhang Y."/>
            <person name="Yang J."/>
            <person name="Li J."/>
            <person name="Zhang X."/>
            <person name="Liu S."/>
            <person name="Sun C."/>
            <person name="Yang J."/>
            <person name="Shi Q."/>
        </authorList>
    </citation>
    <scope>NUCLEOTIDE SEQUENCE [LARGE SCALE GENOMIC DNA]</scope>
    <source>
        <strain evidence="6">JWS20170419001</strain>
        <tissue evidence="6">Muscle</tissue>
    </source>
</reference>
<keyword evidence="1" id="KW-0597">Phosphoprotein</keyword>
<evidence type="ECO:0000313" key="7">
    <source>
        <dbReference type="Proteomes" id="UP000319801"/>
    </source>
</evidence>
<evidence type="ECO:0000256" key="1">
    <source>
        <dbReference type="ARBA" id="ARBA00022553"/>
    </source>
</evidence>
<dbReference type="CDD" id="cd00160">
    <property type="entry name" value="RhoGEF"/>
    <property type="match status" value="1"/>
</dbReference>
<keyword evidence="2" id="KW-0344">Guanine-nucleotide releasing factor</keyword>
<dbReference type="InterPro" id="IPR035899">
    <property type="entry name" value="DBL_dom_sf"/>
</dbReference>
<dbReference type="PANTHER" id="PTHR12877">
    <property type="entry name" value="RHO GUANINE NUCLEOTIDE EXCHANGE FACTOR"/>
    <property type="match status" value="1"/>
</dbReference>
<feature type="compositionally biased region" description="Acidic residues" evidence="4">
    <location>
        <begin position="17"/>
        <end position="26"/>
    </location>
</feature>
<evidence type="ECO:0000256" key="4">
    <source>
        <dbReference type="SAM" id="MobiDB-lite"/>
    </source>
</evidence>
<keyword evidence="3" id="KW-0175">Coiled coil</keyword>
<dbReference type="EMBL" id="VCAZ01000097">
    <property type="protein sequence ID" value="TSR87329.1"/>
    <property type="molecule type" value="Genomic_DNA"/>
</dbReference>
<evidence type="ECO:0000256" key="2">
    <source>
        <dbReference type="ARBA" id="ARBA00022658"/>
    </source>
</evidence>
<protein>
    <submittedName>
        <fullName evidence="6">Rho guanine nucleotide exchange factor 17</fullName>
    </submittedName>
</protein>
<dbReference type="SUPFAM" id="SSF50729">
    <property type="entry name" value="PH domain-like"/>
    <property type="match status" value="1"/>
</dbReference>
<dbReference type="GO" id="GO:0030036">
    <property type="term" value="P:actin cytoskeleton organization"/>
    <property type="evidence" value="ECO:0007669"/>
    <property type="project" value="TreeGrafter"/>
</dbReference>
<name>A0A556V1Y5_BAGYA</name>
<dbReference type="PROSITE" id="PS50010">
    <property type="entry name" value="DH_2"/>
    <property type="match status" value="1"/>
</dbReference>
<dbReference type="SMART" id="SM00325">
    <property type="entry name" value="RhoGEF"/>
    <property type="match status" value="1"/>
</dbReference>
<sequence>MLQMVRTLAQFTIALDEMQENGDGDDSGGKGGGGGRRSGPAGEESDGNNGVMISSQNNTEDMRKHVMMTLLDTEQSYVDSLKTLIQSYMKPLKQPENSLLCDPSLVDEMFYQIPEILEHHELFLEQVINCVNDWHERQTIGDLLVQSFSTEVLANIYSAYIDNFLNAKDAVRIAKEAKPAFMKFLEDLLKHTSEDHPDHTHLLDAQRNIKRLAERINKGRRNAEEVERETRVMQEIEAHIEGVEHILNPQRKFLRQEMVMEAKSVGGRKDRSLFLFSDLLICTTLKRKSGSLRRSSMSLYSAASVIDTSSKYKFLWKLPLEDIELVKGPNQATNRDTIQKTISRLDEDLSTLGQISKLSETLSFPHQSLDDVIKDLMASVHRELAEKQSLAFSMTFLPTKLELSAASADSTFIFEFSSPDTRSNFEQAFEEAKKKLAMNKDEWDPEFLKAIPIMKTRSGMQFSCASPSHSSPENVCEVWVCNSDGYVGQVCVLSIRAEPTVEACIAVCSARIICIAAVPGLKSRELVELRHSAPAAPSASESPPTPSVQPQLHISISRSSPEISDTPAPKAPELGPFESDDSDDEDSPSPSSTLQSQASHSTISSSYGNDEGAGCKDMAPETTSSEEEQEFSTGFGPQRLIVDSTMDGRAMRRSSRGSFTRASLEDLLSIDPEAHQSSVWLGTEDGCIHVYQSSDNIRNRKNSMKMQHSASILCILYLDNKVFVSLANGEVIVYQREAGSFWDPQSSQTLCLGSPSGPITKMVPVAGKLWCGCQNRILIINTSTLTQEDSGRCVACMVSYGQGVWVALQGSAQVRLYHSTSYESIAEVDVAPAVHKMLAGSDAIIRQHKAACLRITALLACRDVLWIGTSAGVVLTLPVPPVTSNTLTGPLQTPLMPTGSAHGHTGHVRFLTSVELPEGFDVHFPSQAESEMSGDGAVHQRRSSTLLTCKSSLLVISGGDGYEDFRLNSSSETVGRDDSTNHLLLWHV</sequence>
<dbReference type="InterPro" id="IPR011993">
    <property type="entry name" value="PH-like_dom_sf"/>
</dbReference>
<feature type="domain" description="DH" evidence="5">
    <location>
        <begin position="62"/>
        <end position="250"/>
    </location>
</feature>
<evidence type="ECO:0000256" key="3">
    <source>
        <dbReference type="SAM" id="Coils"/>
    </source>
</evidence>
<evidence type="ECO:0000313" key="6">
    <source>
        <dbReference type="EMBL" id="TSR87329.1"/>
    </source>
</evidence>
<dbReference type="InterPro" id="IPR000219">
    <property type="entry name" value="DH_dom"/>
</dbReference>
<dbReference type="FunFam" id="2.130.10.10:FF:000206">
    <property type="entry name" value="Rho guanine nucleotide exchange factor 17"/>
    <property type="match status" value="1"/>
</dbReference>
<dbReference type="Gene3D" id="2.30.29.30">
    <property type="entry name" value="Pleckstrin-homology domain (PH domain)/Phosphotyrosine-binding domain (PTB)"/>
    <property type="match status" value="1"/>
</dbReference>
<feature type="compositionally biased region" description="Low complexity" evidence="4">
    <location>
        <begin position="588"/>
        <end position="606"/>
    </location>
</feature>
<gene>
    <name evidence="6" type="ORF">Baya_11952</name>
</gene>
<feature type="coiled-coil region" evidence="3">
    <location>
        <begin position="202"/>
        <end position="229"/>
    </location>
</feature>
<feature type="compositionally biased region" description="Acidic residues" evidence="4">
    <location>
        <begin position="578"/>
        <end position="587"/>
    </location>
</feature>
<dbReference type="Proteomes" id="UP000319801">
    <property type="component" value="Unassembled WGS sequence"/>
</dbReference>
<dbReference type="SUPFAM" id="SSF50978">
    <property type="entry name" value="WD40 repeat-like"/>
    <property type="match status" value="1"/>
</dbReference>